<comment type="caution">
    <text evidence="1">The sequence shown here is derived from an EMBL/GenBank/DDBJ whole genome shotgun (WGS) entry which is preliminary data.</text>
</comment>
<dbReference type="AlphaFoldDB" id="L9YJ27"/>
<evidence type="ECO:0000313" key="1">
    <source>
        <dbReference type="EMBL" id="ELY74129.1"/>
    </source>
</evidence>
<sequence>MSDDETNIDISLNNLVAMGLSPARAYHYHRVVVKGQTPEQVAELRDCTPENVTRSLGYVHDYLEKLIEPLEDDDE</sequence>
<accession>L9YJ27</accession>
<gene>
    <name evidence="1" type="ORF">C487_16239</name>
</gene>
<dbReference type="Proteomes" id="UP000011618">
    <property type="component" value="Unassembled WGS sequence"/>
</dbReference>
<organism evidence="1 2">
    <name type="scientific">Natrinema pallidum DSM 3751</name>
    <dbReference type="NCBI Taxonomy" id="1227495"/>
    <lineage>
        <taxon>Archaea</taxon>
        <taxon>Methanobacteriati</taxon>
        <taxon>Methanobacteriota</taxon>
        <taxon>Stenosarchaea group</taxon>
        <taxon>Halobacteria</taxon>
        <taxon>Halobacteriales</taxon>
        <taxon>Natrialbaceae</taxon>
        <taxon>Natrinema</taxon>
    </lineage>
</organism>
<reference evidence="1 2" key="1">
    <citation type="journal article" date="2014" name="PLoS Genet.">
        <title>Phylogenetically driven sequencing of extremely halophilic archaea reveals strategies for static and dynamic osmo-response.</title>
        <authorList>
            <person name="Becker E.A."/>
            <person name="Seitzer P.M."/>
            <person name="Tritt A."/>
            <person name="Larsen D."/>
            <person name="Krusor M."/>
            <person name="Yao A.I."/>
            <person name="Wu D."/>
            <person name="Madern D."/>
            <person name="Eisen J.A."/>
            <person name="Darling A.E."/>
            <person name="Facciotti M.T."/>
        </authorList>
    </citation>
    <scope>NUCLEOTIDE SEQUENCE [LARGE SCALE GENOMIC DNA]</scope>
    <source>
        <strain evidence="1 2">DSM 3751</strain>
    </source>
</reference>
<dbReference type="EMBL" id="AOII01000090">
    <property type="protein sequence ID" value="ELY74129.1"/>
    <property type="molecule type" value="Genomic_DNA"/>
</dbReference>
<protein>
    <submittedName>
        <fullName evidence="1">Uncharacterized protein</fullName>
    </submittedName>
</protein>
<proteinExistence type="predicted"/>
<dbReference type="RefSeq" id="WP_006186789.1">
    <property type="nucleotide sequence ID" value="NZ_AOII01000090.1"/>
</dbReference>
<dbReference type="PATRIC" id="fig|1227495.3.peg.3252"/>
<name>L9YJ27_9EURY</name>
<evidence type="ECO:0000313" key="2">
    <source>
        <dbReference type="Proteomes" id="UP000011618"/>
    </source>
</evidence>